<keyword evidence="7" id="KW-0645">Protease</keyword>
<evidence type="ECO:0000256" key="2">
    <source>
        <dbReference type="ARBA" id="ARBA00022525"/>
    </source>
</evidence>
<evidence type="ECO:0000256" key="1">
    <source>
        <dbReference type="ARBA" id="ARBA00004613"/>
    </source>
</evidence>
<keyword evidence="8" id="KW-1185">Reference proteome</keyword>
<protein>
    <submittedName>
        <fullName evidence="7">Carboxypeptidase regulatory-like domain-containing protein</fullName>
    </submittedName>
</protein>
<dbReference type="PANTHER" id="PTHR23303">
    <property type="entry name" value="CARBOXYPEPTIDASE REGULATORY REGION-CONTAINING"/>
    <property type="match status" value="1"/>
</dbReference>
<dbReference type="EMBL" id="FWYC01000015">
    <property type="protein sequence ID" value="SMD21420.1"/>
    <property type="molecule type" value="Genomic_DNA"/>
</dbReference>
<reference evidence="8" key="1">
    <citation type="submission" date="2017-04" db="EMBL/GenBank/DDBJ databases">
        <authorList>
            <person name="Varghese N."/>
            <person name="Submissions S."/>
        </authorList>
    </citation>
    <scope>NUCLEOTIDE SEQUENCE [LARGE SCALE GENOMIC DNA]</scope>
    <source>
        <strain evidence="8">DSM 44073</strain>
    </source>
</reference>
<feature type="domain" description="SD-repeat containing protein B" evidence="6">
    <location>
        <begin position="536"/>
        <end position="614"/>
    </location>
</feature>
<dbReference type="InterPro" id="IPR051417">
    <property type="entry name" value="SDr/BOS_complex"/>
</dbReference>
<keyword evidence="3" id="KW-0732">Signal</keyword>
<evidence type="ECO:0000313" key="7">
    <source>
        <dbReference type="EMBL" id="SMD21420.1"/>
    </source>
</evidence>
<keyword evidence="5" id="KW-0812">Transmembrane</keyword>
<feature type="region of interest" description="Disordered" evidence="4">
    <location>
        <begin position="78"/>
        <end position="108"/>
    </location>
</feature>
<feature type="domain" description="SD-repeat containing protein B" evidence="6">
    <location>
        <begin position="112"/>
        <end position="200"/>
    </location>
</feature>
<keyword evidence="7" id="KW-0378">Hydrolase</keyword>
<keyword evidence="7" id="KW-0121">Carboxypeptidase</keyword>
<feature type="transmembrane region" description="Helical" evidence="5">
    <location>
        <begin position="880"/>
        <end position="902"/>
    </location>
</feature>
<evidence type="ECO:0000256" key="5">
    <source>
        <dbReference type="SAM" id="Phobius"/>
    </source>
</evidence>
<name>A0A1W2FHR8_9PSEU</name>
<dbReference type="eggNOG" id="COG3170">
    <property type="taxonomic scope" value="Bacteria"/>
</dbReference>
<dbReference type="InterPro" id="IPR013783">
    <property type="entry name" value="Ig-like_fold"/>
</dbReference>
<evidence type="ECO:0000256" key="3">
    <source>
        <dbReference type="ARBA" id="ARBA00022729"/>
    </source>
</evidence>
<dbReference type="AlphaFoldDB" id="A0A1W2FHR8"/>
<dbReference type="Proteomes" id="UP000192840">
    <property type="component" value="Unassembled WGS sequence"/>
</dbReference>
<dbReference type="GO" id="GO:0005576">
    <property type="term" value="C:extracellular region"/>
    <property type="evidence" value="ECO:0007669"/>
    <property type="project" value="UniProtKB-SubCell"/>
</dbReference>
<keyword evidence="5" id="KW-0472">Membrane</keyword>
<dbReference type="GO" id="GO:0005975">
    <property type="term" value="P:carbohydrate metabolic process"/>
    <property type="evidence" value="ECO:0007669"/>
    <property type="project" value="UniProtKB-ARBA"/>
</dbReference>
<proteinExistence type="predicted"/>
<keyword evidence="5" id="KW-1133">Transmembrane helix</keyword>
<dbReference type="Pfam" id="PF17210">
    <property type="entry name" value="SdrD_B"/>
    <property type="match status" value="2"/>
</dbReference>
<accession>A0A1W2FHR8</accession>
<dbReference type="PANTHER" id="PTHR23303:SF14">
    <property type="entry name" value="BOS COMPLEX SUBUNIT NOMO1-RELATED"/>
    <property type="match status" value="1"/>
</dbReference>
<sequence length="908" mass="96240">MLTLSARPWLPGSKKILNAFWSCLKPFRHVVDLRYFPRVTGARGEPLSIRFTSRAVLGIGVFGTVVALAFSATSAYAQSEPTSTPPASTATSSEPAPPPPVQAQQQDSVSGVLYADKNDNGVQDPGEAVSGGFVSLLGDGDPDKRSARSDVDGKFIFRDLAPGTYAPTYALDDGWVVHHVNAGGDLITVRANETTQVTARAERPYSEQIEVSATFDRESYRLPATARITLNFRNTGNRKIHGIKPRCDSRNRPDGLGRGKGWDALLANGLTLGAGQKYTMSIDEEIPEAASLVGSVSLNCAFAPNAGWNTDGPTISVQAQASGGAGAYTMVFGEDRNADARIDGSEAVEGLKVVLLDARTGAWVADATSGADGRTEFGGLPIGEYRAVVVGPWTFTDAGQERVVITGKGGFGYRFLKPASPADLRVEVKLDKPRYESHETVHLELTITNIGGQTAERVGVEWFDGLSFSAEQWGEFRPSVSGGRIPAGESRTLSASGRISVLADGKLAVVGAIAHLGMRDPSGFRATAEVVRTTGDLGGVVYTDENINGRLDQGEVAADAEVWLSGGVPHTSKQIVTDAEGRFSAKGIPSGDYNISFRLAGGWMVHAEDQSANVRVEPGRPVDLTVRADRPYTELFGATAELDKISYVLGETARITIRFTSTAGREIRGIKAMCNFEGEVNHFGGNFDNPMPPGWGDLREDSPGVTLAAGETKTIIVEEVVPPGAAIWQMAALACRFGPDPVENIDVPFAFDWAAVHGGIGSLKGRLAHDRNNNRAVDPGEAVTDARVLLMTDKEYGFRLAETVSDADGVMHFGELPPGEFWASVDGPWRFEGDEGRADIRGGELTERDFFVVPAPRVTPPGGDQPASGGMGGVLAKTGAGVLGLGALAVLLVAFGLGARVAGRRKTS</sequence>
<evidence type="ECO:0000259" key="6">
    <source>
        <dbReference type="Pfam" id="PF17210"/>
    </source>
</evidence>
<dbReference type="GO" id="GO:0004180">
    <property type="term" value="F:carboxypeptidase activity"/>
    <property type="evidence" value="ECO:0007669"/>
    <property type="project" value="UniProtKB-KW"/>
</dbReference>
<comment type="subcellular location">
    <subcellularLocation>
        <location evidence="1">Secreted</location>
    </subcellularLocation>
</comment>
<keyword evidence="2" id="KW-0964">Secreted</keyword>
<gene>
    <name evidence="7" type="ORF">SAMN05660733_06377</name>
</gene>
<dbReference type="InterPro" id="IPR033764">
    <property type="entry name" value="Sdr_B"/>
</dbReference>
<organism evidence="7 8">
    <name type="scientific">Lentzea albidocapillata</name>
    <dbReference type="NCBI Taxonomy" id="40571"/>
    <lineage>
        <taxon>Bacteria</taxon>
        <taxon>Bacillati</taxon>
        <taxon>Actinomycetota</taxon>
        <taxon>Actinomycetes</taxon>
        <taxon>Pseudonocardiales</taxon>
        <taxon>Pseudonocardiaceae</taxon>
        <taxon>Lentzea</taxon>
    </lineage>
</organism>
<dbReference type="SUPFAM" id="SSF117074">
    <property type="entry name" value="Hypothetical protein PA1324"/>
    <property type="match status" value="4"/>
</dbReference>
<feature type="compositionally biased region" description="Low complexity" evidence="4">
    <location>
        <begin position="78"/>
        <end position="94"/>
    </location>
</feature>
<evidence type="ECO:0000256" key="4">
    <source>
        <dbReference type="SAM" id="MobiDB-lite"/>
    </source>
</evidence>
<dbReference type="Gene3D" id="2.60.40.10">
    <property type="entry name" value="Immunoglobulins"/>
    <property type="match status" value="3"/>
</dbReference>
<dbReference type="STRING" id="40571.SAMN05660733_06377"/>
<evidence type="ECO:0000313" key="8">
    <source>
        <dbReference type="Proteomes" id="UP000192840"/>
    </source>
</evidence>